<keyword evidence="1" id="KW-0812">Transmembrane</keyword>
<feature type="transmembrane region" description="Helical" evidence="1">
    <location>
        <begin position="502"/>
        <end position="524"/>
    </location>
</feature>
<evidence type="ECO:0000256" key="1">
    <source>
        <dbReference type="SAM" id="Phobius"/>
    </source>
</evidence>
<keyword evidence="1" id="KW-0472">Membrane</keyword>
<feature type="transmembrane region" description="Helical" evidence="1">
    <location>
        <begin position="664"/>
        <end position="687"/>
    </location>
</feature>
<sequence>MKSTLHSFKTALAKRFEPLLKILPEHGWQRTGIYNILLACTCALILSISLFLSVSWQEQHSFFGTSPIHRGRCKDTSRLSIILHLLLNIISTGIVASSNFFMQIVTSPSRPEIDSAHEYLRSVDIGLQSLRNVRWLSRSKKMCWLILLLSSMPIHLFFNSAIYETKYQASSFNLTIATESFVDGADYWLPGASLSPSGSSSPVQSTAEGFGDPIPLEMYWTELPKYVAETARDGAGWDRLDPEACMTEYRTSQLRTTYSNLIIIVNTGVPEVQGWRRTDVYSFNKSSNLSAQWDAHVPPSKINSLWSWNACHFGAVLVRKANFWQTEYNIQTCGRILGLGTVAPDWNNVPKDVGMISFQDDGMNGTTQLKETALGYIPRLRKLQISHCLAKPIDSCQVRLSNVLLLVVIVCLLFKVVTCAVLVRLLESTPLVTPGDAIESFISTPDPVTRGLSTLSFRDAQALDFSQRQHFENLDSAVAFTRQPRRWQAGPTRLKSVVSKALWVQVYYPAFVALSAVFAGVIIANLNAPPTEFGNSTNSVNVFQALGDQLTYLQVLLVTNIPQIVFSFCYLAVNALFTQLQVEQEWNSYAQSYKPLRVSYPTGDQTSTYRLQLPYRYSVPLMAASILMHWLISNCLYVIILEGDHDFRTTIASLQPYLGVSKDAAVAIGFSSQSITITFICGCIIALSPLPFRYQKLKSHMVLGGTNSLVISAACHVPVPSQRSTSETAMLREHNPEAYLKKVAQGQVRWGATPLPADLAQEVEAMELGEGEEPIMHLGFAGPDHVVEEPKNGNRYI</sequence>
<feature type="transmembrane region" description="Helical" evidence="1">
    <location>
        <begin position="552"/>
        <end position="573"/>
    </location>
</feature>
<organism evidence="3 4">
    <name type="scientific">Pyricularia oryzae</name>
    <name type="common">Rice blast fungus</name>
    <name type="synonym">Magnaporthe oryzae</name>
    <dbReference type="NCBI Taxonomy" id="318829"/>
    <lineage>
        <taxon>Eukaryota</taxon>
        <taxon>Fungi</taxon>
        <taxon>Dikarya</taxon>
        <taxon>Ascomycota</taxon>
        <taxon>Pezizomycotina</taxon>
        <taxon>Sordariomycetes</taxon>
        <taxon>Sordariomycetidae</taxon>
        <taxon>Magnaporthales</taxon>
        <taxon>Pyriculariaceae</taxon>
        <taxon>Pyricularia</taxon>
    </lineage>
</organism>
<reference evidence="3 4" key="1">
    <citation type="journal article" date="2019" name="Mol. Biol. Evol.">
        <title>Blast fungal genomes show frequent chromosomal changes, gene gains and losses, and effector gene turnover.</title>
        <authorList>
            <person name="Gomez Luciano L.B."/>
            <person name="Jason Tsai I."/>
            <person name="Chuma I."/>
            <person name="Tosa Y."/>
            <person name="Chen Y.H."/>
            <person name="Li J.Y."/>
            <person name="Li M.Y."/>
            <person name="Jade Lu M.Y."/>
            <person name="Nakayashiki H."/>
            <person name="Li W.H."/>
        </authorList>
    </citation>
    <scope>NUCLEOTIDE SEQUENCE [LARGE SCALE GENOMIC DNA]</scope>
    <source>
        <strain evidence="3">MZ5-1-6</strain>
    </source>
</reference>
<dbReference type="PANTHER" id="PTHR35395">
    <property type="entry name" value="DUF6536 DOMAIN-CONTAINING PROTEIN"/>
    <property type="match status" value="1"/>
</dbReference>
<dbReference type="Pfam" id="PF20163">
    <property type="entry name" value="DUF6536"/>
    <property type="match status" value="1"/>
</dbReference>
<evidence type="ECO:0000313" key="3">
    <source>
        <dbReference type="EMBL" id="QBZ65653.1"/>
    </source>
</evidence>
<keyword evidence="1" id="KW-1133">Transmembrane helix</keyword>
<dbReference type="InterPro" id="IPR046623">
    <property type="entry name" value="DUF6536"/>
</dbReference>
<dbReference type="EMBL" id="CP034210">
    <property type="protein sequence ID" value="QBZ65653.1"/>
    <property type="molecule type" value="Genomic_DNA"/>
</dbReference>
<feature type="transmembrane region" description="Helical" evidence="1">
    <location>
        <begin position="33"/>
        <end position="56"/>
    </location>
</feature>
<gene>
    <name evidence="3" type="ORF">PoMZ_12616</name>
</gene>
<dbReference type="PANTHER" id="PTHR35395:SF1">
    <property type="entry name" value="DUF6536 DOMAIN-CONTAINING PROTEIN"/>
    <property type="match status" value="1"/>
</dbReference>
<protein>
    <recommendedName>
        <fullName evidence="2">DUF6536 domain-containing protein</fullName>
    </recommendedName>
</protein>
<proteinExistence type="predicted"/>
<feature type="transmembrane region" description="Helical" evidence="1">
    <location>
        <begin position="619"/>
        <end position="640"/>
    </location>
</feature>
<dbReference type="Proteomes" id="UP000294847">
    <property type="component" value="Chromosome 7"/>
</dbReference>
<evidence type="ECO:0000313" key="4">
    <source>
        <dbReference type="Proteomes" id="UP000294847"/>
    </source>
</evidence>
<accession>A0A4P7NTA0</accession>
<feature type="domain" description="DUF6536" evidence="2">
    <location>
        <begin position="28"/>
        <end position="182"/>
    </location>
</feature>
<evidence type="ECO:0000259" key="2">
    <source>
        <dbReference type="Pfam" id="PF20163"/>
    </source>
</evidence>
<feature type="transmembrane region" description="Helical" evidence="1">
    <location>
        <begin position="81"/>
        <end position="102"/>
    </location>
</feature>
<name>A0A4P7NTA0_PYROR</name>
<feature type="transmembrane region" description="Helical" evidence="1">
    <location>
        <begin position="403"/>
        <end position="423"/>
    </location>
</feature>
<feature type="transmembrane region" description="Helical" evidence="1">
    <location>
        <begin position="142"/>
        <end position="163"/>
    </location>
</feature>
<dbReference type="AlphaFoldDB" id="A0A4P7NTA0"/>